<keyword evidence="2" id="KW-0732">Signal</keyword>
<organism evidence="4 5">
    <name type="scientific">Monoglobus pectinilyticus</name>
    <dbReference type="NCBI Taxonomy" id="1981510"/>
    <lineage>
        <taxon>Bacteria</taxon>
        <taxon>Bacillati</taxon>
        <taxon>Bacillota</taxon>
        <taxon>Clostridia</taxon>
        <taxon>Monoglobales</taxon>
        <taxon>Monoglobaceae</taxon>
        <taxon>Monoglobus</taxon>
    </lineage>
</organism>
<dbReference type="RefSeq" id="WP_102365762.1">
    <property type="nucleotide sequence ID" value="NZ_CP020991.1"/>
</dbReference>
<evidence type="ECO:0000259" key="3">
    <source>
        <dbReference type="PROSITE" id="PS51272"/>
    </source>
</evidence>
<dbReference type="PROSITE" id="PS51272">
    <property type="entry name" value="SLH"/>
    <property type="match status" value="2"/>
</dbReference>
<dbReference type="PANTHER" id="PTHR43016:SF16">
    <property type="entry name" value="METALLOPROTEASE, PUTATIVE (AFU_ORTHOLOGUE AFUA_4G07610)-RELATED"/>
    <property type="match status" value="1"/>
</dbReference>
<feature type="signal peptide" evidence="2">
    <location>
        <begin position="1"/>
        <end position="24"/>
    </location>
</feature>
<dbReference type="GeneID" id="98062803"/>
<dbReference type="Pfam" id="PF00395">
    <property type="entry name" value="SLH"/>
    <property type="match status" value="2"/>
</dbReference>
<dbReference type="InterPro" id="IPR011249">
    <property type="entry name" value="Metalloenz_LuxS/M16"/>
</dbReference>
<dbReference type="Proteomes" id="UP000235589">
    <property type="component" value="Chromosome"/>
</dbReference>
<keyword evidence="5" id="KW-1185">Reference proteome</keyword>
<evidence type="ECO:0000256" key="2">
    <source>
        <dbReference type="SAM" id="SignalP"/>
    </source>
</evidence>
<reference evidence="4 5" key="1">
    <citation type="submission" date="2017-04" db="EMBL/GenBank/DDBJ databases">
        <title>Monoglobus pectinilyticus 14 draft genome.</title>
        <authorList>
            <person name="Kim C."/>
            <person name="Rosendale D.I."/>
            <person name="Kelly W.J."/>
            <person name="Tannock G.W."/>
            <person name="Patchett M.L."/>
            <person name="Jordens J.Z."/>
        </authorList>
    </citation>
    <scope>NUCLEOTIDE SEQUENCE [LARGE SCALE GENOMIC DNA]</scope>
    <source>
        <strain evidence="4 5">14</strain>
    </source>
</reference>
<name>A0A2K9P2T9_9FIRM</name>
<dbReference type="SUPFAM" id="SSF63411">
    <property type="entry name" value="LuxS/MPP-like metallohydrolase"/>
    <property type="match status" value="4"/>
</dbReference>
<dbReference type="AlphaFoldDB" id="A0A2K9P2T9"/>
<dbReference type="SMART" id="SM01264">
    <property type="entry name" value="M16C_associated"/>
    <property type="match status" value="1"/>
</dbReference>
<protein>
    <submittedName>
        <fullName evidence="4">Peptidase M16 / S-layer domain-containing protein</fullName>
    </submittedName>
</protein>
<feature type="chain" id="PRO_5014882036" evidence="2">
    <location>
        <begin position="25"/>
        <end position="1109"/>
    </location>
</feature>
<dbReference type="InterPro" id="IPR011765">
    <property type="entry name" value="Pept_M16_N"/>
</dbReference>
<dbReference type="InterPro" id="IPR001119">
    <property type="entry name" value="SLH_dom"/>
</dbReference>
<dbReference type="KEGG" id="mpec:B9O19_01403"/>
<dbReference type="PANTHER" id="PTHR43016">
    <property type="entry name" value="PRESEQUENCE PROTEASE"/>
    <property type="match status" value="1"/>
</dbReference>
<dbReference type="EMBL" id="CP020991">
    <property type="protein sequence ID" value="AUO19564.1"/>
    <property type="molecule type" value="Genomic_DNA"/>
</dbReference>
<evidence type="ECO:0000313" key="4">
    <source>
        <dbReference type="EMBL" id="AUO19564.1"/>
    </source>
</evidence>
<dbReference type="InterPro" id="IPR007863">
    <property type="entry name" value="Peptidase_M16_C"/>
</dbReference>
<dbReference type="Pfam" id="PF05193">
    <property type="entry name" value="Peptidase_M16_C"/>
    <property type="match status" value="1"/>
</dbReference>
<dbReference type="Gene3D" id="3.30.830.10">
    <property type="entry name" value="Metalloenzyme, LuxS/M16 peptidase-like"/>
    <property type="match status" value="4"/>
</dbReference>
<keyword evidence="1" id="KW-0677">Repeat</keyword>
<evidence type="ECO:0000256" key="1">
    <source>
        <dbReference type="ARBA" id="ARBA00022737"/>
    </source>
</evidence>
<accession>A0A2K9P2T9</accession>
<dbReference type="GO" id="GO:0006508">
    <property type="term" value="P:proteolysis"/>
    <property type="evidence" value="ECO:0007669"/>
    <property type="project" value="InterPro"/>
</dbReference>
<feature type="domain" description="SLH" evidence="3">
    <location>
        <begin position="1057"/>
        <end position="1109"/>
    </location>
</feature>
<gene>
    <name evidence="4" type="ORF">B9O19_01403</name>
</gene>
<dbReference type="OrthoDB" id="9762027at2"/>
<feature type="domain" description="SLH" evidence="3">
    <location>
        <begin position="993"/>
        <end position="1056"/>
    </location>
</feature>
<dbReference type="Pfam" id="PF22516">
    <property type="entry name" value="PreP_C"/>
    <property type="match status" value="1"/>
</dbReference>
<evidence type="ECO:0000313" key="5">
    <source>
        <dbReference type="Proteomes" id="UP000235589"/>
    </source>
</evidence>
<dbReference type="InterPro" id="IPR013578">
    <property type="entry name" value="Peptidase_M16C_assoc"/>
</dbReference>
<dbReference type="InterPro" id="IPR055130">
    <property type="entry name" value="PreP_C"/>
</dbReference>
<sequence length="1109" mass="126376">MKLTKTFIILLCFSIFIGLSPAYALDDETGFELLDTKDISDLNGKAYYYKHTETGAEVVFLENDSEKLEFSIGFKTPPIDNKGANHVLEHSLLCGSEKYPTKNIMNYLNSNSLAEIINAFTVDDCTYYSIKTANKTEYYNLIDVYMNGIFHPMLLKDENIFKQQGIRLEYIDGKVQYNGVVYNELKIKNLESTENSINFLSDKLYTEIYGNTPPSFNSGGTAEGIKTLSYDDLMRVYHNYYIPSNSMTYISGKQDIKTTLKLLDSFFNGFSNQKPDIAFNDAKQLPENQISEYNITADTQTVDIGFMSSGAMMSEGNEELYAREIIFNLILQKMNEVNNKTFVTGGNSGGISNSALLVTEIPINEKDNIINTYNAILKQFSEKGFDCSELNSAVGEYISNRKDPYIYAPDLTLFDGIIYKNDPFYYTGISETEKYLKENPEFFRVILDKYFIQNPYSKIVISGNGNKSPEYDDTLSLSSEEIEKIKNDTENFNNWVDEPDSPEVIAGIPSLTLDEVKNAPEYYEPKYENVENIPFYYTEKLSTDSSTASLLFPIQDSDLNYIQLLNSLLTRQAQKLNISNVYFDILSMESYNDENKFDPQLIISMSSPDNEITELLEKVIEFLNNDSIWNQNDFEEYLKTAPDEILKNGYRDPFYLSYELMHSSQSAEKRLYSSTRGSIGQGSVPYYHFLKNTNLHNAPQILTRLKDMVQNIILNTAPTVEYAGGNGYNDFKTAVCEYFKDSKQAENSHINLPVGCYSAAAITNIEDSNHFMQAGYFSKNLYTGKMNVLAKVLTTKYILPTMRGKYGAYGAGVSFDDSGMVCSVASLTDIDLAIKIWDGMDDYLKSLDMTQKELDAIIVPVVKEYDEYYNNSEYGATMALTGKTNGDIKKVRDEMISTTVEDLKQFAGLIDELTAQKRIFAVLSKKAADNAEFKFAYYANANTLEITPRLKENPGKYIKGDTDNTLPQDRYLTRAETAEIISRLLVDERKPVNQNKFKDIKTDDWFYDSVISVYEKQIMKGYDDKTFLPDNNITRAEFAAVFSKFIYEVTDKSEVNYNDLDFNDWFYTPVSKMTNCGYMNGYEDGTFRPNDYITRDEAVTVIDRMINSK</sequence>
<dbReference type="Pfam" id="PF00675">
    <property type="entry name" value="Peptidase_M16"/>
    <property type="match status" value="1"/>
</dbReference>
<dbReference type="GO" id="GO:0046872">
    <property type="term" value="F:metal ion binding"/>
    <property type="evidence" value="ECO:0007669"/>
    <property type="project" value="InterPro"/>
</dbReference>
<proteinExistence type="predicted"/>